<organism evidence="2 3">
    <name type="scientific">Streptomyces albus (strain ATCC 21838 / DSM 41398 / FERM P-419 / JCM 4703 / NBRC 107858)</name>
    <dbReference type="NCBI Taxonomy" id="1081613"/>
    <lineage>
        <taxon>Bacteria</taxon>
        <taxon>Bacillati</taxon>
        <taxon>Actinomycetota</taxon>
        <taxon>Actinomycetes</taxon>
        <taxon>Kitasatosporales</taxon>
        <taxon>Streptomycetaceae</taxon>
        <taxon>Streptomyces</taxon>
    </lineage>
</organism>
<name>A0A0B5ELV5_STRA4</name>
<protein>
    <submittedName>
        <fullName evidence="2">Uncharacterized protein</fullName>
    </submittedName>
</protein>
<dbReference type="AlphaFoldDB" id="A0A0B5ELV5"/>
<dbReference type="Proteomes" id="UP000031523">
    <property type="component" value="Chromosome"/>
</dbReference>
<evidence type="ECO:0000256" key="1">
    <source>
        <dbReference type="SAM" id="MobiDB-lite"/>
    </source>
</evidence>
<gene>
    <name evidence="2" type="ORF">SLNWT_3017</name>
</gene>
<keyword evidence="3" id="KW-1185">Reference proteome</keyword>
<dbReference type="KEGG" id="sals:SLNWT_3017"/>
<sequence>MPWPKLLSTVTAMRPCGAPPPSPNPVEPAPNRTVRHEAPDLLALNCPAMPGLSHMPSAHSVG</sequence>
<reference evidence="2 3" key="1">
    <citation type="submission" date="2015-01" db="EMBL/GenBank/DDBJ databases">
        <title>Enhanced salinomycin production by adjusting the supply of polyketide extender units in Streptomyce albus DSM 41398.</title>
        <authorList>
            <person name="Lu C."/>
        </authorList>
    </citation>
    <scope>NUCLEOTIDE SEQUENCE [LARGE SCALE GENOMIC DNA]</scope>
    <source>
        <strain evidence="3">ATCC 21838 / DSM 41398 / FERM P-419 / JCM 4703 / NBRC 107858</strain>
    </source>
</reference>
<evidence type="ECO:0000313" key="3">
    <source>
        <dbReference type="Proteomes" id="UP000031523"/>
    </source>
</evidence>
<dbReference type="EMBL" id="CP010519">
    <property type="protein sequence ID" value="AJE83393.1"/>
    <property type="molecule type" value="Genomic_DNA"/>
</dbReference>
<accession>A0A0B5ELV5</accession>
<feature type="region of interest" description="Disordered" evidence="1">
    <location>
        <begin position="13"/>
        <end position="32"/>
    </location>
</feature>
<evidence type="ECO:0000313" key="2">
    <source>
        <dbReference type="EMBL" id="AJE83393.1"/>
    </source>
</evidence>
<proteinExistence type="predicted"/>
<feature type="compositionally biased region" description="Pro residues" evidence="1">
    <location>
        <begin position="17"/>
        <end position="28"/>
    </location>
</feature>